<dbReference type="Pfam" id="PF06985">
    <property type="entry name" value="HET"/>
    <property type="match status" value="1"/>
</dbReference>
<comment type="caution">
    <text evidence="2">The sequence shown here is derived from an EMBL/GenBank/DDBJ whole genome shotgun (WGS) entry which is preliminary data.</text>
</comment>
<accession>A0A139HV64</accession>
<dbReference type="STRING" id="321146.A0A139HV64"/>
<proteinExistence type="predicted"/>
<dbReference type="InterPro" id="IPR010730">
    <property type="entry name" value="HET"/>
</dbReference>
<dbReference type="Proteomes" id="UP000070133">
    <property type="component" value="Unassembled WGS sequence"/>
</dbReference>
<dbReference type="InterPro" id="IPR052895">
    <property type="entry name" value="HetReg/Transcr_Mod"/>
</dbReference>
<dbReference type="PANTHER" id="PTHR24148">
    <property type="entry name" value="ANKYRIN REPEAT DOMAIN-CONTAINING PROTEIN 39 HOMOLOG-RELATED"/>
    <property type="match status" value="1"/>
</dbReference>
<reference evidence="2 3" key="1">
    <citation type="submission" date="2015-07" db="EMBL/GenBank/DDBJ databases">
        <title>Comparative genomics of the Sigatoka disease complex on banana suggests a link between parallel evolutionary changes in Pseudocercospora fijiensis and Pseudocercospora eumusae and increased virulence on the banana host.</title>
        <authorList>
            <person name="Chang T.-C."/>
            <person name="Salvucci A."/>
            <person name="Crous P.W."/>
            <person name="Stergiopoulos I."/>
        </authorList>
    </citation>
    <scope>NUCLEOTIDE SEQUENCE [LARGE SCALE GENOMIC DNA]</scope>
    <source>
        <strain evidence="2 3">CBS 114824</strain>
    </source>
</reference>
<feature type="domain" description="Heterokaryon incompatibility" evidence="1">
    <location>
        <begin position="1"/>
        <end position="73"/>
    </location>
</feature>
<keyword evidence="3" id="KW-1185">Reference proteome</keyword>
<evidence type="ECO:0000313" key="2">
    <source>
        <dbReference type="EMBL" id="KXT06360.1"/>
    </source>
</evidence>
<dbReference type="EMBL" id="LFZN01000007">
    <property type="protein sequence ID" value="KXT06360.1"/>
    <property type="molecule type" value="Genomic_DNA"/>
</dbReference>
<dbReference type="AlphaFoldDB" id="A0A139HV64"/>
<dbReference type="PANTHER" id="PTHR24148:SF64">
    <property type="entry name" value="HETEROKARYON INCOMPATIBILITY DOMAIN-CONTAINING PROTEIN"/>
    <property type="match status" value="1"/>
</dbReference>
<name>A0A139HV64_9PEZI</name>
<organism evidence="2 3">
    <name type="scientific">Pseudocercospora eumusae</name>
    <dbReference type="NCBI Taxonomy" id="321146"/>
    <lineage>
        <taxon>Eukaryota</taxon>
        <taxon>Fungi</taxon>
        <taxon>Dikarya</taxon>
        <taxon>Ascomycota</taxon>
        <taxon>Pezizomycotina</taxon>
        <taxon>Dothideomycetes</taxon>
        <taxon>Dothideomycetidae</taxon>
        <taxon>Mycosphaerellales</taxon>
        <taxon>Mycosphaerellaceae</taxon>
        <taxon>Pseudocercospora</taxon>
    </lineage>
</organism>
<gene>
    <name evidence="2" type="ORF">AC578_9201</name>
</gene>
<evidence type="ECO:0000313" key="3">
    <source>
        <dbReference type="Proteomes" id="UP000070133"/>
    </source>
</evidence>
<evidence type="ECO:0000259" key="1">
    <source>
        <dbReference type="Pfam" id="PF06985"/>
    </source>
</evidence>
<protein>
    <recommendedName>
        <fullName evidence="1">Heterokaryon incompatibility domain-containing protein</fullName>
    </recommendedName>
</protein>
<dbReference type="OrthoDB" id="3650339at2759"/>
<sequence>MLAIYAEAEAVIIWLGGNMLNNLPIPLAEDLEVLTARQDLFKGRHSSRLHDAWSRLQSLHRAPWFQRIWVRQEFWAAKSLQARWHDVAVDWDDFLQAMKPADAYTTYHAMDRKAPLSTEVPALLFEDLLAGLFRLPPQARSSTEQGDPQDRFLQGDASRMDLRSVLNRAAGCLCSNSRDHVYGLLGMSRTLLVDLDTSTSTEIGLRVDDRLDAVKVFQDVAFYMMHRDQSLNVLYLTAFFAGYIDGKRIPSWVPVWRCLAYGADWLQESQRTGLYLSTIADLQCSVSATDGVLAVQGLHLGTVPKNEFSTAFEPCMPRHSAAFRTVIGSILEQVDLPHFSGSAPNFSESGSQPDWRTDLSGSINDALKDLGLDVIRQQLTVDGHVEVSMPVAIVAAFERACYQHEPLNAELGDQFKQRAAVRTMAGDHIVAVRGGLHPVVLRPGPKKETILLASIKSETGTVR</sequence>